<organism evidence="1 2">
    <name type="scientific">Galerina marginata (strain CBS 339.88)</name>
    <dbReference type="NCBI Taxonomy" id="685588"/>
    <lineage>
        <taxon>Eukaryota</taxon>
        <taxon>Fungi</taxon>
        <taxon>Dikarya</taxon>
        <taxon>Basidiomycota</taxon>
        <taxon>Agaricomycotina</taxon>
        <taxon>Agaricomycetes</taxon>
        <taxon>Agaricomycetidae</taxon>
        <taxon>Agaricales</taxon>
        <taxon>Agaricineae</taxon>
        <taxon>Strophariaceae</taxon>
        <taxon>Galerina</taxon>
    </lineage>
</organism>
<gene>
    <name evidence="1" type="ORF">GALMADRAFT_1047669</name>
</gene>
<evidence type="ECO:0000313" key="2">
    <source>
        <dbReference type="Proteomes" id="UP000027222"/>
    </source>
</evidence>
<dbReference type="Proteomes" id="UP000027222">
    <property type="component" value="Unassembled WGS sequence"/>
</dbReference>
<proteinExistence type="predicted"/>
<reference evidence="2" key="1">
    <citation type="journal article" date="2014" name="Proc. Natl. Acad. Sci. U.S.A.">
        <title>Extensive sampling of basidiomycete genomes demonstrates inadequacy of the white-rot/brown-rot paradigm for wood decay fungi.</title>
        <authorList>
            <person name="Riley R."/>
            <person name="Salamov A.A."/>
            <person name="Brown D.W."/>
            <person name="Nagy L.G."/>
            <person name="Floudas D."/>
            <person name="Held B.W."/>
            <person name="Levasseur A."/>
            <person name="Lombard V."/>
            <person name="Morin E."/>
            <person name="Otillar R."/>
            <person name="Lindquist E.A."/>
            <person name="Sun H."/>
            <person name="LaButti K.M."/>
            <person name="Schmutz J."/>
            <person name="Jabbour D."/>
            <person name="Luo H."/>
            <person name="Baker S.E."/>
            <person name="Pisabarro A.G."/>
            <person name="Walton J.D."/>
            <person name="Blanchette R.A."/>
            <person name="Henrissat B."/>
            <person name="Martin F."/>
            <person name="Cullen D."/>
            <person name="Hibbett D.S."/>
            <person name="Grigoriev I.V."/>
        </authorList>
    </citation>
    <scope>NUCLEOTIDE SEQUENCE [LARGE SCALE GENOMIC DNA]</scope>
    <source>
        <strain evidence="2">CBS 339.88</strain>
    </source>
</reference>
<dbReference type="AlphaFoldDB" id="A0A067SLA7"/>
<accession>A0A067SLA7</accession>
<protein>
    <submittedName>
        <fullName evidence="1">Uncharacterized protein</fullName>
    </submittedName>
</protein>
<dbReference type="OrthoDB" id="5311848at2759"/>
<keyword evidence="2" id="KW-1185">Reference proteome</keyword>
<dbReference type="HOGENOM" id="CLU_1038466_0_0_1"/>
<sequence>MQDLGLEIKSLSEGYRSDMIAFVMQLNREFNDTLKTVWNANDRFFARQEELASLSMAVVKAALDNILDRHSNDLHVMLGSLESILTDRLDNLFASQEARYQQLDPIISDAKMWWTGFVRDLYGMKQDVLQLSDQAARTSSILAVTIHDAKGIREIQYEAAHAASDLVTTVASLTETAQTELAAINKTAYLIKQHLQIQSENNQPWKLWLMKILELVYMGDPGSLSSLERLFSYKLALSIFGFGWMAFRTFLTALTVLSSSGPDKTSDR</sequence>
<dbReference type="EMBL" id="KL142408">
    <property type="protein sequence ID" value="KDR68459.1"/>
    <property type="molecule type" value="Genomic_DNA"/>
</dbReference>
<name>A0A067SLA7_GALM3</name>
<evidence type="ECO:0000313" key="1">
    <source>
        <dbReference type="EMBL" id="KDR68459.1"/>
    </source>
</evidence>